<feature type="compositionally biased region" description="Polar residues" evidence="1">
    <location>
        <begin position="67"/>
        <end position="80"/>
    </location>
</feature>
<evidence type="ECO:0000256" key="1">
    <source>
        <dbReference type="SAM" id="MobiDB-lite"/>
    </source>
</evidence>
<evidence type="ECO:0000313" key="3">
    <source>
        <dbReference type="EMBL" id="CAF5176351.1"/>
    </source>
</evidence>
<protein>
    <submittedName>
        <fullName evidence="3">Uncharacterized protein</fullName>
    </submittedName>
</protein>
<feature type="region of interest" description="Disordered" evidence="1">
    <location>
        <begin position="60"/>
        <end position="80"/>
    </location>
</feature>
<dbReference type="EMBL" id="CAJOBH010286906">
    <property type="protein sequence ID" value="CAF5176351.1"/>
    <property type="molecule type" value="Genomic_DNA"/>
</dbReference>
<evidence type="ECO:0000313" key="2">
    <source>
        <dbReference type="EMBL" id="CAF4224093.1"/>
    </source>
</evidence>
<evidence type="ECO:0000313" key="4">
    <source>
        <dbReference type="Proteomes" id="UP000681967"/>
    </source>
</evidence>
<dbReference type="Proteomes" id="UP000681967">
    <property type="component" value="Unassembled WGS sequence"/>
</dbReference>
<dbReference type="AlphaFoldDB" id="A0A8S3H4X6"/>
<organism evidence="3 4">
    <name type="scientific">Rotaria magnacalcarata</name>
    <dbReference type="NCBI Taxonomy" id="392030"/>
    <lineage>
        <taxon>Eukaryota</taxon>
        <taxon>Metazoa</taxon>
        <taxon>Spiralia</taxon>
        <taxon>Gnathifera</taxon>
        <taxon>Rotifera</taxon>
        <taxon>Eurotatoria</taxon>
        <taxon>Bdelloidea</taxon>
        <taxon>Philodinida</taxon>
        <taxon>Philodinidae</taxon>
        <taxon>Rotaria</taxon>
    </lineage>
</organism>
<gene>
    <name evidence="3" type="ORF">BYL167_LOCUS78264</name>
    <name evidence="2" type="ORF">GIL414_LOCUS22536</name>
</gene>
<proteinExistence type="predicted"/>
<name>A0A8S3H4X6_9BILA</name>
<sequence>STTLNSRRNFHSTNNKRILKRGVAHAIQQRDQSNNENIYHVNNDDTRFKFRSEDFPSLPINLKQESDQPVVQSLTPTNTK</sequence>
<reference evidence="3" key="1">
    <citation type="submission" date="2021-02" db="EMBL/GenBank/DDBJ databases">
        <authorList>
            <person name="Nowell W R."/>
        </authorList>
    </citation>
    <scope>NUCLEOTIDE SEQUENCE</scope>
</reference>
<comment type="caution">
    <text evidence="3">The sequence shown here is derived from an EMBL/GenBank/DDBJ whole genome shotgun (WGS) entry which is preliminary data.</text>
</comment>
<dbReference type="EMBL" id="CAJOBJ010022568">
    <property type="protein sequence ID" value="CAF4224093.1"/>
    <property type="molecule type" value="Genomic_DNA"/>
</dbReference>
<dbReference type="Proteomes" id="UP000681720">
    <property type="component" value="Unassembled WGS sequence"/>
</dbReference>
<accession>A0A8S3H4X6</accession>
<feature type="non-terminal residue" evidence="3">
    <location>
        <position position="1"/>
    </location>
</feature>